<dbReference type="OrthoDB" id="9794400at2"/>
<dbReference type="RefSeq" id="WP_012635507.1">
    <property type="nucleotide sequence ID" value="NC_011899.1"/>
</dbReference>
<reference evidence="5 6" key="1">
    <citation type="journal article" date="2009" name="PLoS ONE">
        <title>Genome analysis of the anaerobic thermohalophilic bacterium Halothermothrix orenii.</title>
        <authorList>
            <person name="Mavromatis K."/>
            <person name="Ivanova N."/>
            <person name="Anderson I."/>
            <person name="Lykidis A."/>
            <person name="Hooper S.D."/>
            <person name="Sun H."/>
            <person name="Kunin V."/>
            <person name="Lapidus A."/>
            <person name="Hugenholtz P."/>
            <person name="Patel B."/>
            <person name="Kyrpides N.C."/>
        </authorList>
    </citation>
    <scope>NUCLEOTIDE SEQUENCE [LARGE SCALE GENOMIC DNA]</scope>
    <source>
        <strain evidence="6">H 168 / OCM 544 / DSM 9562</strain>
    </source>
</reference>
<evidence type="ECO:0000313" key="5">
    <source>
        <dbReference type="EMBL" id="ACL69319.1"/>
    </source>
</evidence>
<dbReference type="SUPFAM" id="SSF55315">
    <property type="entry name" value="L30e-like"/>
    <property type="match status" value="1"/>
</dbReference>
<dbReference type="PANTHER" id="PTHR43191:SF2">
    <property type="entry name" value="RRNA METHYLTRANSFERASE 3, MITOCHONDRIAL"/>
    <property type="match status" value="1"/>
</dbReference>
<evidence type="ECO:0000256" key="2">
    <source>
        <dbReference type="ARBA" id="ARBA00022603"/>
    </source>
</evidence>
<dbReference type="InterPro" id="IPR029026">
    <property type="entry name" value="tRNA_m1G_MTases_N"/>
</dbReference>
<dbReference type="GO" id="GO:0006396">
    <property type="term" value="P:RNA processing"/>
    <property type="evidence" value="ECO:0007669"/>
    <property type="project" value="InterPro"/>
</dbReference>
<dbReference type="SUPFAM" id="SSF75217">
    <property type="entry name" value="alpha/beta knot"/>
    <property type="match status" value="1"/>
</dbReference>
<evidence type="ECO:0000259" key="4">
    <source>
        <dbReference type="SMART" id="SM00967"/>
    </source>
</evidence>
<dbReference type="AlphaFoldDB" id="B8D292"/>
<dbReference type="InterPro" id="IPR013123">
    <property type="entry name" value="SpoU_subst-bd"/>
</dbReference>
<dbReference type="InterPro" id="IPR051259">
    <property type="entry name" value="rRNA_Methyltransferase"/>
</dbReference>
<dbReference type="Proteomes" id="UP000000719">
    <property type="component" value="Chromosome"/>
</dbReference>
<organism evidence="5 6">
    <name type="scientific">Halothermothrix orenii (strain H 168 / OCM 544 / DSM 9562)</name>
    <dbReference type="NCBI Taxonomy" id="373903"/>
    <lineage>
        <taxon>Bacteria</taxon>
        <taxon>Bacillati</taxon>
        <taxon>Bacillota</taxon>
        <taxon>Clostridia</taxon>
        <taxon>Halanaerobiales</taxon>
        <taxon>Halothermotrichaceae</taxon>
        <taxon>Halothermothrix</taxon>
    </lineage>
</organism>
<dbReference type="HOGENOM" id="CLU_021322_3_2_9"/>
<dbReference type="eggNOG" id="COG0566">
    <property type="taxonomic scope" value="Bacteria"/>
</dbReference>
<sequence length="270" mass="30583">MKEVIKSSDNKNFKYLKKLYNKSFRKKEGKFILEGYRLIMEACGKARFDRIFMTPYFAKTDEGEEIIRKFKDHIPVHFVTGKLLYNVADTENPQGIAAITYVPRSGANILFHNRNRGIILILDRIQDPGNMGTIIRTAVAAGIEGIICLKGSVDIYNLKVIRASMGAIFSIPILTGVSFKRLQKIRDEYPDYKLICTDLNTSKFYHEIDYQEPLMLVIGNEARGIREELLSLADIKIKIPLMGNIDSLNAAVSTAIVLYDIVVKCRHSNG</sequence>
<proteinExistence type="inferred from homology"/>
<evidence type="ECO:0000256" key="3">
    <source>
        <dbReference type="ARBA" id="ARBA00022679"/>
    </source>
</evidence>
<evidence type="ECO:0000313" key="6">
    <source>
        <dbReference type="Proteomes" id="UP000000719"/>
    </source>
</evidence>
<comment type="similarity">
    <text evidence="1">Belongs to the class IV-like SAM-binding methyltransferase superfamily. RNA methyltransferase TrmH family.</text>
</comment>
<dbReference type="InterPro" id="IPR001537">
    <property type="entry name" value="SpoU_MeTrfase"/>
</dbReference>
<dbReference type="InterPro" id="IPR029064">
    <property type="entry name" value="Ribosomal_eL30-like_sf"/>
</dbReference>
<keyword evidence="6" id="KW-1185">Reference proteome</keyword>
<dbReference type="InterPro" id="IPR053888">
    <property type="entry name" value="MRM3-like_sub_bind"/>
</dbReference>
<keyword evidence="3 5" id="KW-0808">Transferase</keyword>
<dbReference type="GO" id="GO:0008173">
    <property type="term" value="F:RNA methyltransferase activity"/>
    <property type="evidence" value="ECO:0007669"/>
    <property type="project" value="InterPro"/>
</dbReference>
<feature type="domain" description="RNA 2-O ribose methyltransferase substrate binding" evidence="4">
    <location>
        <begin position="32"/>
        <end position="106"/>
    </location>
</feature>
<dbReference type="Gene3D" id="3.30.1330.30">
    <property type="match status" value="1"/>
</dbReference>
<accession>B8D292</accession>
<dbReference type="SMART" id="SM00967">
    <property type="entry name" value="SpoU_sub_bind"/>
    <property type="match status" value="1"/>
</dbReference>
<evidence type="ECO:0000256" key="1">
    <source>
        <dbReference type="ARBA" id="ARBA00007228"/>
    </source>
</evidence>
<dbReference type="Pfam" id="PF22435">
    <property type="entry name" value="MRM3-like_sub_bind"/>
    <property type="match status" value="1"/>
</dbReference>
<dbReference type="GO" id="GO:0005737">
    <property type="term" value="C:cytoplasm"/>
    <property type="evidence" value="ECO:0007669"/>
    <property type="project" value="UniProtKB-ARBA"/>
</dbReference>
<name>B8D292_HALOH</name>
<keyword evidence="2 5" id="KW-0489">Methyltransferase</keyword>
<dbReference type="Gene3D" id="3.40.1280.10">
    <property type="match status" value="1"/>
</dbReference>
<dbReference type="GO" id="GO:0032259">
    <property type="term" value="P:methylation"/>
    <property type="evidence" value="ECO:0007669"/>
    <property type="project" value="UniProtKB-KW"/>
</dbReference>
<dbReference type="Pfam" id="PF00588">
    <property type="entry name" value="SpoU_methylase"/>
    <property type="match status" value="1"/>
</dbReference>
<dbReference type="PANTHER" id="PTHR43191">
    <property type="entry name" value="RRNA METHYLTRANSFERASE 3"/>
    <property type="match status" value="1"/>
</dbReference>
<dbReference type="STRING" id="373903.Hore_05620"/>
<protein>
    <submittedName>
        <fullName evidence="5">tRNA/rRNA methyltransferase (SpoU)</fullName>
    </submittedName>
</protein>
<dbReference type="CDD" id="cd18095">
    <property type="entry name" value="SpoU-like_rRNA-MTase"/>
    <property type="match status" value="1"/>
</dbReference>
<dbReference type="GO" id="GO:0003723">
    <property type="term" value="F:RNA binding"/>
    <property type="evidence" value="ECO:0007669"/>
    <property type="project" value="InterPro"/>
</dbReference>
<dbReference type="KEGG" id="hor:Hore_05620"/>
<dbReference type="InterPro" id="IPR029028">
    <property type="entry name" value="Alpha/beta_knot_MTases"/>
</dbReference>
<dbReference type="EMBL" id="CP001098">
    <property type="protein sequence ID" value="ACL69319.1"/>
    <property type="molecule type" value="Genomic_DNA"/>
</dbReference>
<gene>
    <name evidence="5" type="ordered locus">Hore_05620</name>
</gene>